<sequence>MKFILVIRFTNSLSSSEQVEDLSIPLSINFDKGDINKLVNVVWLKTTIRSKVRQCSQNRLRLIYNGRVLNENTDFKKEVFQPRLNRHDEDENVEEDKKIYIHCVIGEKLTRAQLNQENQLDNRPQEVSTAPEVIGFDRLLQQGFSQEDVNQLRRQFYSIYGTELINNRGRGSSEIRDLEEEEARQRALRQLEERWIESTANNSAGNATVETTQQENQTGDQFQQVQVPQPSLDLNEANMNEDILIGSKMKSFFLQQMKEESFATPQSVPKIQWSMGLPSNNDPGTE</sequence>
<protein>
    <recommendedName>
        <fullName evidence="6">Ubiquitin-like domain-containing protein</fullName>
    </recommendedName>
</protein>
<proteinExistence type="predicted"/>
<dbReference type="GO" id="GO:0044695">
    <property type="term" value="C:Dsc E3 ubiquitin ligase complex"/>
    <property type="evidence" value="ECO:0007669"/>
    <property type="project" value="InterPro"/>
</dbReference>
<feature type="domain" description="DSC E3 ubiquitin ligase complex subunit 3 ubiquitin-like" evidence="2">
    <location>
        <begin position="4"/>
        <end position="107"/>
    </location>
</feature>
<dbReference type="RefSeq" id="XP_049262882.1">
    <property type="nucleotide sequence ID" value="XM_049407756.1"/>
</dbReference>
<organism evidence="4 5">
    <name type="scientific">[Candida] subhashii</name>
    <dbReference type="NCBI Taxonomy" id="561895"/>
    <lineage>
        <taxon>Eukaryota</taxon>
        <taxon>Fungi</taxon>
        <taxon>Dikarya</taxon>
        <taxon>Ascomycota</taxon>
        <taxon>Saccharomycotina</taxon>
        <taxon>Pichiomycetes</taxon>
        <taxon>Debaryomycetaceae</taxon>
        <taxon>Spathaspora</taxon>
    </lineage>
</organism>
<evidence type="ECO:0008006" key="6">
    <source>
        <dbReference type="Google" id="ProtNLM"/>
    </source>
</evidence>
<name>A0A8J5QIM5_9ASCO</name>
<comment type="caution">
    <text evidence="4">The sequence shown here is derived from an EMBL/GenBank/DDBJ whole genome shotgun (WGS) entry which is preliminary data.</text>
</comment>
<evidence type="ECO:0000313" key="4">
    <source>
        <dbReference type="EMBL" id="KAG7662649.1"/>
    </source>
</evidence>
<dbReference type="Proteomes" id="UP000694255">
    <property type="component" value="Unassembled WGS sequence"/>
</dbReference>
<accession>A0A8J5QIM5</accession>
<feature type="region of interest" description="Disordered" evidence="1">
    <location>
        <begin position="264"/>
        <end position="286"/>
    </location>
</feature>
<reference evidence="4 5" key="1">
    <citation type="journal article" date="2021" name="DNA Res.">
        <title>Genome analysis of Candida subhashii reveals its hybrid nature and dual mitochondrial genome conformations.</title>
        <authorList>
            <person name="Mixao V."/>
            <person name="Hegedusova E."/>
            <person name="Saus E."/>
            <person name="Pryszcz L.P."/>
            <person name="Cillingova A."/>
            <person name="Nosek J."/>
            <person name="Gabaldon T."/>
        </authorList>
    </citation>
    <scope>NUCLEOTIDE SEQUENCE [LARGE SCALE GENOMIC DNA]</scope>
    <source>
        <strain evidence="4 5">CBS 10753</strain>
    </source>
</reference>
<dbReference type="GO" id="GO:0005783">
    <property type="term" value="C:endoplasmic reticulum"/>
    <property type="evidence" value="ECO:0007669"/>
    <property type="project" value="TreeGrafter"/>
</dbReference>
<dbReference type="Pfam" id="PF10302">
    <property type="entry name" value="Dsc3_N"/>
    <property type="match status" value="1"/>
</dbReference>
<gene>
    <name evidence="4" type="ORF">J8A68_003857</name>
</gene>
<feature type="compositionally biased region" description="Polar residues" evidence="1">
    <location>
        <begin position="277"/>
        <end position="286"/>
    </location>
</feature>
<dbReference type="InterPro" id="IPR019413">
    <property type="entry name" value="Dsc3_ub-like_dom"/>
</dbReference>
<dbReference type="OrthoDB" id="2556122at2759"/>
<dbReference type="InterPro" id="IPR025390">
    <property type="entry name" value="Dsc3_C"/>
</dbReference>
<feature type="domain" description="DSC E3 ubiquitin ligase complex subunit 3 C-terminal" evidence="3">
    <location>
        <begin position="134"/>
        <end position="249"/>
    </location>
</feature>
<dbReference type="EMBL" id="JAGSYN010000166">
    <property type="protein sequence ID" value="KAG7662649.1"/>
    <property type="molecule type" value="Genomic_DNA"/>
</dbReference>
<dbReference type="PANTHER" id="PTHR28049:SF1">
    <property type="entry name" value="DSC E3 UBIQUITIN LIGASE COMPLEX SUBUNIT 3"/>
    <property type="match status" value="1"/>
</dbReference>
<keyword evidence="5" id="KW-1185">Reference proteome</keyword>
<evidence type="ECO:0000259" key="2">
    <source>
        <dbReference type="Pfam" id="PF10302"/>
    </source>
</evidence>
<evidence type="ECO:0000256" key="1">
    <source>
        <dbReference type="SAM" id="MobiDB-lite"/>
    </source>
</evidence>
<dbReference type="PANTHER" id="PTHR28049">
    <property type="entry name" value="TRANSMEMBRANE PROTEIN YOR223W"/>
    <property type="match status" value="1"/>
</dbReference>
<dbReference type="InterPro" id="IPR045226">
    <property type="entry name" value="Dsc3"/>
</dbReference>
<dbReference type="GeneID" id="73470657"/>
<dbReference type="AlphaFoldDB" id="A0A8J5QIM5"/>
<evidence type="ECO:0000259" key="3">
    <source>
        <dbReference type="Pfam" id="PF13373"/>
    </source>
</evidence>
<dbReference type="Pfam" id="PF13373">
    <property type="entry name" value="Dsc3_C"/>
    <property type="match status" value="1"/>
</dbReference>
<evidence type="ECO:0000313" key="5">
    <source>
        <dbReference type="Proteomes" id="UP000694255"/>
    </source>
</evidence>